<dbReference type="FunFam" id="2.60.120.650:FF:000033">
    <property type="entry name" value="Transcription factor jumonji (JmjC) domain-containing protein"/>
    <property type="match status" value="1"/>
</dbReference>
<dbReference type="SUPFAM" id="SSF50630">
    <property type="entry name" value="Acid proteases"/>
    <property type="match status" value="1"/>
</dbReference>
<dbReference type="Gene3D" id="2.40.70.10">
    <property type="entry name" value="Acid Proteases"/>
    <property type="match status" value="2"/>
</dbReference>
<feature type="domain" description="Peptidase A1" evidence="20">
    <location>
        <begin position="1480"/>
        <end position="1806"/>
    </location>
</feature>
<dbReference type="UniPathway" id="UPA00344"/>
<evidence type="ECO:0000256" key="9">
    <source>
        <dbReference type="ARBA" id="ARBA00022729"/>
    </source>
</evidence>
<dbReference type="InterPro" id="IPR032799">
    <property type="entry name" value="TAXi_C"/>
</dbReference>
<evidence type="ECO:0000256" key="8">
    <source>
        <dbReference type="ARBA" id="ARBA00022723"/>
    </source>
</evidence>
<dbReference type="InterPro" id="IPR047594">
    <property type="entry name" value="MoaC_bact/euk"/>
</dbReference>
<dbReference type="PANTHER" id="PTHR12549">
    <property type="entry name" value="JMJC DOMAIN-CONTAINING HISTONE DEMETHYLATION PROTEIN"/>
    <property type="match status" value="1"/>
</dbReference>
<dbReference type="NCBIfam" id="NF006870">
    <property type="entry name" value="PRK09364.1"/>
    <property type="match status" value="1"/>
</dbReference>
<keyword evidence="12" id="KW-0456">Lyase</keyword>
<evidence type="ECO:0000256" key="14">
    <source>
        <dbReference type="PROSITE-ProRule" id="PRU00175"/>
    </source>
</evidence>
<evidence type="ECO:0000256" key="13">
    <source>
        <dbReference type="ARBA" id="ARBA00023242"/>
    </source>
</evidence>
<dbReference type="FunFam" id="2.60.120.650:FF:000034">
    <property type="entry name" value="Transcription factor jumonji (JmjC) domain-containing protein"/>
    <property type="match status" value="1"/>
</dbReference>
<evidence type="ECO:0000256" key="12">
    <source>
        <dbReference type="ARBA" id="ARBA00023239"/>
    </source>
</evidence>
<organism evidence="21 22">
    <name type="scientific">Camellia sinensis var. sinensis</name>
    <name type="common">China tea</name>
    <dbReference type="NCBI Taxonomy" id="542762"/>
    <lineage>
        <taxon>Eukaryota</taxon>
        <taxon>Viridiplantae</taxon>
        <taxon>Streptophyta</taxon>
        <taxon>Embryophyta</taxon>
        <taxon>Tracheophyta</taxon>
        <taxon>Spermatophyta</taxon>
        <taxon>Magnoliopsida</taxon>
        <taxon>eudicotyledons</taxon>
        <taxon>Gunneridae</taxon>
        <taxon>Pentapetalae</taxon>
        <taxon>asterids</taxon>
        <taxon>Ericales</taxon>
        <taxon>Theaceae</taxon>
        <taxon>Camellia</taxon>
    </lineage>
</organism>
<protein>
    <recommendedName>
        <fullName evidence="6">cyclic pyranopterin monophosphate synthase</fullName>
        <ecNumber evidence="6">4.6.1.17</ecNumber>
    </recommendedName>
</protein>
<dbReference type="PANTHER" id="PTHR12549:SF33">
    <property type="entry name" value="LYSINE-SPECIFIC DEMETHYLASE JMJ27"/>
    <property type="match status" value="1"/>
</dbReference>
<dbReference type="EC" id="4.6.1.17" evidence="6"/>
<keyword evidence="11" id="KW-0501">Molybdenum cofactor biosynthesis</keyword>
<dbReference type="InterPro" id="IPR021109">
    <property type="entry name" value="Peptidase_aspartic_dom_sf"/>
</dbReference>
<dbReference type="Pfam" id="PF14541">
    <property type="entry name" value="TAXi_C"/>
    <property type="match status" value="1"/>
</dbReference>
<dbReference type="STRING" id="542762.A0A4S4DBK5"/>
<dbReference type="GO" id="GO:0003712">
    <property type="term" value="F:transcription coregulator activity"/>
    <property type="evidence" value="ECO:0007669"/>
    <property type="project" value="TreeGrafter"/>
</dbReference>
<keyword evidence="8" id="KW-0479">Metal-binding</keyword>
<feature type="region of interest" description="Disordered" evidence="16">
    <location>
        <begin position="1451"/>
        <end position="1533"/>
    </location>
</feature>
<dbReference type="NCBIfam" id="TIGR00581">
    <property type="entry name" value="moaC"/>
    <property type="match status" value="1"/>
</dbReference>
<dbReference type="GO" id="GO:0008233">
    <property type="term" value="F:peptidase activity"/>
    <property type="evidence" value="ECO:0007669"/>
    <property type="project" value="UniProtKB-KW"/>
</dbReference>
<feature type="compositionally biased region" description="Basic and acidic residues" evidence="16">
    <location>
        <begin position="1516"/>
        <end position="1533"/>
    </location>
</feature>
<proteinExistence type="inferred from homology"/>
<comment type="caution">
    <text evidence="15">Lacks conserved residue(s) required for the propagation of feature annotation.</text>
</comment>
<evidence type="ECO:0000256" key="10">
    <source>
        <dbReference type="ARBA" id="ARBA00022801"/>
    </source>
</evidence>
<evidence type="ECO:0000256" key="16">
    <source>
        <dbReference type="SAM" id="MobiDB-lite"/>
    </source>
</evidence>
<evidence type="ECO:0000259" key="18">
    <source>
        <dbReference type="PROSITE" id="PS51184"/>
    </source>
</evidence>
<evidence type="ECO:0000313" key="22">
    <source>
        <dbReference type="Proteomes" id="UP000306102"/>
    </source>
</evidence>
<accession>A0A4S4DBK5</accession>
<feature type="domain" description="RING-type" evidence="17">
    <location>
        <begin position="147"/>
        <end position="193"/>
    </location>
</feature>
<evidence type="ECO:0000259" key="17">
    <source>
        <dbReference type="PROSITE" id="PS50089"/>
    </source>
</evidence>
<dbReference type="InterPro" id="IPR003347">
    <property type="entry name" value="JmjC_dom"/>
</dbReference>
<keyword evidence="22" id="KW-1185">Reference proteome</keyword>
<dbReference type="PROSITE" id="PS51184">
    <property type="entry name" value="JMJC"/>
    <property type="match status" value="1"/>
</dbReference>
<keyword evidence="10" id="KW-0378">Hydrolase</keyword>
<dbReference type="SUPFAM" id="SSF51197">
    <property type="entry name" value="Clavaminate synthase-like"/>
    <property type="match status" value="1"/>
</dbReference>
<evidence type="ECO:0000259" key="19">
    <source>
        <dbReference type="PROSITE" id="PS51667"/>
    </source>
</evidence>
<dbReference type="InterPro" id="IPR033121">
    <property type="entry name" value="PEPTIDASE_A1"/>
</dbReference>
<dbReference type="PROSITE" id="PS51767">
    <property type="entry name" value="PEPTIDASE_A1"/>
    <property type="match status" value="1"/>
</dbReference>
<evidence type="ECO:0000313" key="21">
    <source>
        <dbReference type="EMBL" id="THF99941.1"/>
    </source>
</evidence>
<reference evidence="21 22" key="1">
    <citation type="journal article" date="2018" name="Proc. Natl. Acad. Sci. U.S.A.">
        <title>Draft genome sequence of Camellia sinensis var. sinensis provides insights into the evolution of the tea genome and tea quality.</title>
        <authorList>
            <person name="Wei C."/>
            <person name="Yang H."/>
            <person name="Wang S."/>
            <person name="Zhao J."/>
            <person name="Liu C."/>
            <person name="Gao L."/>
            <person name="Xia E."/>
            <person name="Lu Y."/>
            <person name="Tai Y."/>
            <person name="She G."/>
            <person name="Sun J."/>
            <person name="Cao H."/>
            <person name="Tong W."/>
            <person name="Gao Q."/>
            <person name="Li Y."/>
            <person name="Deng W."/>
            <person name="Jiang X."/>
            <person name="Wang W."/>
            <person name="Chen Q."/>
            <person name="Zhang S."/>
            <person name="Li H."/>
            <person name="Wu J."/>
            <person name="Wang P."/>
            <person name="Li P."/>
            <person name="Shi C."/>
            <person name="Zheng F."/>
            <person name="Jian J."/>
            <person name="Huang B."/>
            <person name="Shan D."/>
            <person name="Shi M."/>
            <person name="Fang C."/>
            <person name="Yue Y."/>
            <person name="Li F."/>
            <person name="Li D."/>
            <person name="Wei S."/>
            <person name="Han B."/>
            <person name="Jiang C."/>
            <person name="Yin Y."/>
            <person name="Xia T."/>
            <person name="Zhang Z."/>
            <person name="Bennetzen J.L."/>
            <person name="Zhao S."/>
            <person name="Wan X."/>
        </authorList>
    </citation>
    <scope>NUCLEOTIDE SEQUENCE [LARGE SCALE GENOMIC DNA]</scope>
    <source>
        <strain evidence="22">cv. Shuchazao</strain>
        <tissue evidence="21">Leaf</tissue>
    </source>
</reference>
<dbReference type="Gene3D" id="3.30.70.640">
    <property type="entry name" value="Molybdopterin cofactor biosynthesis C (MoaC) domain"/>
    <property type="match status" value="1"/>
</dbReference>
<dbReference type="Pfam" id="PF14543">
    <property type="entry name" value="TAXi_N"/>
    <property type="match status" value="1"/>
</dbReference>
<sequence length="1811" mass="203602">MEVSSDHRCRRQGCQRWRCSERALTGRPYCENHYDQLKKASMKKIVRKFDEEGRSSGGSERRAKIKRGCSDDEEACGTEIELKQQLLMFKAEKVNKKMLNSGEKISEKMFNSGENMKKIRGLEKRKSSTVIGLDKTNENKERVSLMCHQCFRNDKDGVVVCSSCKRKRYCYECLAKWYPEKTREDVENACPFCCGNCNCKACLREYLSAKVCDKELDNGTKFQRLQHLLHKALPVLRHIYGEQNSEVDIEAKIQGIQLEEKDITRSKLGIDERLYCDNCSTSIVDFYRSCPNPGCSYDLCLTCCHELREGCQPGGTEAETSHEQFVERKHGPMTVGEHQTIAERKRYRRERQMVSAANNNEAYVSCQFPVWRANTDGGIPCPPKERGGCGTANLVLRRNFKANWVMKLIKNAEDLTRNYQSLKVDFSQRCSLCPPNGSEGNSKIDCKIRQAAFRENSHDNFLYCPNAVNMEDHDIEHFQQHWRKGEPVIVRNVLDRTSGLSWEPMVMWRALREKGAKGKFKEETTSVKALDCLDWCEVEINIHQFFKGYLEGRMHKSGWPEMLKLKDWPPSALFEERLPRHGAEFIAALPYSDYTDPKSGLLNIATKLPHEMLKPDLGPKTYIAYGFSDELGRGDSVTKLHCDMSDAVNVLTHVAKVKVANWQHERIKKTRKKYAAEDLRELYGGKDEVVGFIRQSLKRHRAHDNVDAEHANRGEIVSADGILIEGQEVKGKFYYLQFLDLQSTKVQIPDRQKHKTNQANSSRCNGIYETDSPVQNNDDTMHQLGKQHAEFKENSSPCNGADKDDVSTQCVIAKSRTFNHCELNESMDRSVKKGIECLSEKDQLDEHIDFVDRDSSLTEKMFRKSIKQGGDQAKKESFSSSNCRDLDWKKFSSRNEIGLTSNFPCIEDLHSANGLEAENKLAAERDTSNQESIRSFSNVVARRLTNGKDGLRISFAGDDGVIDPGSRKSNLEPIEGELQSNDKSKVVHGGAVWDIFRRQDVPKLMEYLQKHKKEFRHINNLPVNSVVHPIHDQTLFLNEKHKKQLKAEFNVEPWTFEQYLGEAVFIPAGCPHQVRNRQSCIKVALDFVSPENVEECVRLTEEFRMLPKHHRAKEDKLEVIPKLFRSQLFSLFQEVQALVGAGSGLWSYSYALRLCLDHIFWSVFPTQSDLCPTMFLRRVALTLPPSRRFFSSNSSYDVSSAIAELNKEMESVFGEPPPATLAGSSNNERMVQDSLSVSPKIAENETGLTHIGGKGEAEMVDVSPKEISKRVAVASCKVILGRKVFDLVSANQMAKGDVLSVARIAGISGAKHTSNLIPLCHNIILTHVRVDLKLNPIDFSVDIEGEAASTGKTGVEMEAMTAVTVAGLTVYDMCKAASKDIQITDVRLECKTGGKSGLWDRFPTARTVQQMMETMERMMEDPFVYTNGWPSPTLTETGEYSRGRTPWEIKEGEGEYKMRFDMPGMTKDDNPTASLTQGSHFPPVNVGSPTSSSSKPKSSKSKIKSKSTKPSTNQPKSKDKSKSKDKPKSKSSKDELLQMARFLMAQAKSDSDNSSLEDDSDMLFPPSYFRVPFGVRAILCCILEGLFIGAAGLLGLGRGKLSFPSQTGRRFGRKFSYCLVDWSASSQPSSITFGESAVSRTTVFTPLLTNPRIDTFYYVGLTGISVGGSRVKGITEAQFKLDATGNGDVIIDSGTSVTRLTQPAYTAFRNAFLSLASDLKRAPDFSLLDTCFNLLGKSELRVPTVVLHFVGADVLLPAANYLIPVDSKRTFCFAFVGMSGLSIIGNIQQQGFRVVYDLPGSRVEFSSNWCS</sequence>
<dbReference type="CDD" id="cd02208">
    <property type="entry name" value="cupin_RmlC-like"/>
    <property type="match status" value="1"/>
</dbReference>
<dbReference type="Proteomes" id="UP000306102">
    <property type="component" value="Unassembled WGS sequence"/>
</dbReference>
<comment type="similarity">
    <text evidence="5">Belongs to the peptidase A1 family.</text>
</comment>
<dbReference type="InterPro" id="IPR036522">
    <property type="entry name" value="MoaC_sf"/>
</dbReference>
<dbReference type="GO" id="GO:0061799">
    <property type="term" value="F:cyclic pyranopterin monophosphate synthase activity"/>
    <property type="evidence" value="ECO:0007669"/>
    <property type="project" value="UniProtKB-EC"/>
</dbReference>
<dbReference type="GO" id="GO:0006508">
    <property type="term" value="P:proteolysis"/>
    <property type="evidence" value="ECO:0007669"/>
    <property type="project" value="UniProtKB-KW"/>
</dbReference>
<dbReference type="GO" id="GO:0008270">
    <property type="term" value="F:zinc ion binding"/>
    <property type="evidence" value="ECO:0007669"/>
    <property type="project" value="UniProtKB-KW"/>
</dbReference>
<feature type="compositionally biased region" description="Basic and acidic residues" evidence="16">
    <location>
        <begin position="1451"/>
        <end position="1470"/>
    </location>
</feature>
<comment type="subcellular location">
    <subcellularLocation>
        <location evidence="2">Nucleus</location>
    </subcellularLocation>
</comment>
<gene>
    <name evidence="21" type="ORF">TEA_017267</name>
</gene>
<evidence type="ECO:0000256" key="11">
    <source>
        <dbReference type="ARBA" id="ARBA00023150"/>
    </source>
</evidence>
<dbReference type="Gene3D" id="2.60.120.650">
    <property type="entry name" value="Cupin"/>
    <property type="match status" value="2"/>
</dbReference>
<comment type="caution">
    <text evidence="21">The sequence shown here is derived from an EMBL/GenBank/DDBJ whole genome shotgun (WGS) entry which is preliminary data.</text>
</comment>
<keyword evidence="13" id="KW-0539">Nucleus</keyword>
<dbReference type="GO" id="GO:0031490">
    <property type="term" value="F:chromatin DNA binding"/>
    <property type="evidence" value="ECO:0007669"/>
    <property type="project" value="TreeGrafter"/>
</dbReference>
<evidence type="ECO:0000256" key="15">
    <source>
        <dbReference type="PROSITE-ProRule" id="PRU01002"/>
    </source>
</evidence>
<dbReference type="Pfam" id="PF02373">
    <property type="entry name" value="JmjC"/>
    <property type="match status" value="1"/>
</dbReference>
<comment type="catalytic activity">
    <reaction evidence="1">
        <text>(8S)-3',8-cyclo-7,8-dihydroguanosine 5'-triphosphate = cyclic pyranopterin phosphate + diphosphate</text>
        <dbReference type="Rhea" id="RHEA:49580"/>
        <dbReference type="ChEBI" id="CHEBI:33019"/>
        <dbReference type="ChEBI" id="CHEBI:59648"/>
        <dbReference type="ChEBI" id="CHEBI:131766"/>
        <dbReference type="EC" id="4.6.1.17"/>
    </reaction>
</comment>
<dbReference type="CDD" id="cd01420">
    <property type="entry name" value="MoaC_PE"/>
    <property type="match status" value="1"/>
</dbReference>
<feature type="domain" description="WRC" evidence="19">
    <location>
        <begin position="3"/>
        <end position="47"/>
    </location>
</feature>
<evidence type="ECO:0000256" key="7">
    <source>
        <dbReference type="ARBA" id="ARBA00022670"/>
    </source>
</evidence>
<dbReference type="Pfam" id="PF01967">
    <property type="entry name" value="MoaC"/>
    <property type="match status" value="1"/>
</dbReference>
<dbReference type="Pfam" id="PF08879">
    <property type="entry name" value="WRC"/>
    <property type="match status" value="1"/>
</dbReference>
<dbReference type="InterPro" id="IPR045109">
    <property type="entry name" value="LSDs-like"/>
</dbReference>
<evidence type="ECO:0000256" key="1">
    <source>
        <dbReference type="ARBA" id="ARBA00001637"/>
    </source>
</evidence>
<dbReference type="GO" id="GO:0000785">
    <property type="term" value="C:chromatin"/>
    <property type="evidence" value="ECO:0007669"/>
    <property type="project" value="TreeGrafter"/>
</dbReference>
<comment type="pathway">
    <text evidence="3">Cofactor biosynthesis; molybdopterin biosynthesis.</text>
</comment>
<dbReference type="InterPro" id="IPR014977">
    <property type="entry name" value="WRC_dom"/>
</dbReference>
<dbReference type="FunFam" id="2.40.70.10:FF:000010">
    <property type="entry name" value="Aspartyl protease family protein 2"/>
    <property type="match status" value="1"/>
</dbReference>
<evidence type="ECO:0000256" key="5">
    <source>
        <dbReference type="ARBA" id="ARBA00007447"/>
    </source>
</evidence>
<dbReference type="EMBL" id="SDRB02011823">
    <property type="protein sequence ID" value="THF99941.1"/>
    <property type="molecule type" value="Genomic_DNA"/>
</dbReference>
<dbReference type="HAMAP" id="MF_01224_B">
    <property type="entry name" value="MoaC_B"/>
    <property type="match status" value="1"/>
</dbReference>
<dbReference type="InterPro" id="IPR023045">
    <property type="entry name" value="MoaC"/>
</dbReference>
<evidence type="ECO:0000259" key="20">
    <source>
        <dbReference type="PROSITE" id="PS51767"/>
    </source>
</evidence>
<evidence type="ECO:0000256" key="6">
    <source>
        <dbReference type="ARBA" id="ARBA00012575"/>
    </source>
</evidence>
<keyword evidence="9" id="KW-0732">Signal</keyword>
<dbReference type="SUPFAM" id="SSF55040">
    <property type="entry name" value="Molybdenum cofactor biosynthesis protein C, MoaC"/>
    <property type="match status" value="1"/>
</dbReference>
<dbReference type="PROSITE" id="PS50089">
    <property type="entry name" value="ZF_RING_2"/>
    <property type="match status" value="1"/>
</dbReference>
<dbReference type="SMART" id="SM00558">
    <property type="entry name" value="JmjC"/>
    <property type="match status" value="1"/>
</dbReference>
<name>A0A4S4DBK5_CAMSN</name>
<keyword evidence="7" id="KW-0645">Protease</keyword>
<keyword evidence="14" id="KW-0863">Zinc-finger</keyword>
<evidence type="ECO:0000256" key="4">
    <source>
        <dbReference type="ARBA" id="ARBA00006801"/>
    </source>
</evidence>
<dbReference type="GO" id="GO:0032454">
    <property type="term" value="F:histone H3K9 demethylase activity"/>
    <property type="evidence" value="ECO:0007669"/>
    <property type="project" value="InterPro"/>
</dbReference>
<dbReference type="GO" id="GO:0006777">
    <property type="term" value="P:Mo-molybdopterin cofactor biosynthetic process"/>
    <property type="evidence" value="ECO:0007669"/>
    <property type="project" value="UniProtKB-KW"/>
</dbReference>
<dbReference type="GO" id="GO:0000118">
    <property type="term" value="C:histone deacetylase complex"/>
    <property type="evidence" value="ECO:0007669"/>
    <property type="project" value="TreeGrafter"/>
</dbReference>
<feature type="domain" description="JmjC" evidence="18">
    <location>
        <begin position="597"/>
        <end position="1104"/>
    </location>
</feature>
<keyword evidence="14" id="KW-0862">Zinc</keyword>
<dbReference type="InterPro" id="IPR002820">
    <property type="entry name" value="Mopterin_CF_biosynth-C_dom"/>
</dbReference>
<evidence type="ECO:0000256" key="2">
    <source>
        <dbReference type="ARBA" id="ARBA00004123"/>
    </source>
</evidence>
<comment type="similarity">
    <text evidence="4">Belongs to the JARID1 histone demethylase family.</text>
</comment>
<evidence type="ECO:0000256" key="3">
    <source>
        <dbReference type="ARBA" id="ARBA00005046"/>
    </source>
</evidence>
<dbReference type="InterPro" id="IPR032861">
    <property type="entry name" value="TAXi_N"/>
</dbReference>
<feature type="compositionally biased region" description="Basic residues" evidence="16">
    <location>
        <begin position="1497"/>
        <end position="1507"/>
    </location>
</feature>
<dbReference type="InterPro" id="IPR001841">
    <property type="entry name" value="Znf_RING"/>
</dbReference>
<dbReference type="PROSITE" id="PS51667">
    <property type="entry name" value="WRC"/>
    <property type="match status" value="1"/>
</dbReference>
<dbReference type="GO" id="GO:0006357">
    <property type="term" value="P:regulation of transcription by RNA polymerase II"/>
    <property type="evidence" value="ECO:0007669"/>
    <property type="project" value="TreeGrafter"/>
</dbReference>